<dbReference type="KEGG" id="emv:HQR01_00085"/>
<organism evidence="2 3">
    <name type="scientific">Erythrobacter mangrovi</name>
    <dbReference type="NCBI Taxonomy" id="2739433"/>
    <lineage>
        <taxon>Bacteria</taxon>
        <taxon>Pseudomonadati</taxon>
        <taxon>Pseudomonadota</taxon>
        <taxon>Alphaproteobacteria</taxon>
        <taxon>Sphingomonadales</taxon>
        <taxon>Erythrobacteraceae</taxon>
        <taxon>Erythrobacter/Porphyrobacter group</taxon>
        <taxon>Erythrobacter</taxon>
    </lineage>
</organism>
<dbReference type="InterPro" id="IPR030972">
    <property type="entry name" value="UrcA_uranyl"/>
</dbReference>
<dbReference type="AlphaFoldDB" id="A0A7D3X8A2"/>
<dbReference type="NCBIfam" id="TIGR04433">
    <property type="entry name" value="UrcA_uranyl"/>
    <property type="match status" value="1"/>
</dbReference>
<dbReference type="Proteomes" id="UP000504693">
    <property type="component" value="Chromosome"/>
</dbReference>
<feature type="signal peptide" evidence="1">
    <location>
        <begin position="1"/>
        <end position="22"/>
    </location>
</feature>
<evidence type="ECO:0000313" key="2">
    <source>
        <dbReference type="EMBL" id="QKG69895.1"/>
    </source>
</evidence>
<evidence type="ECO:0000256" key="1">
    <source>
        <dbReference type="SAM" id="SignalP"/>
    </source>
</evidence>
<gene>
    <name evidence="2" type="ORF">HQR01_00085</name>
</gene>
<keyword evidence="3" id="KW-1185">Reference proteome</keyword>
<name>A0A7D3X8A2_9SPHN</name>
<proteinExistence type="predicted"/>
<keyword evidence="1" id="KW-0732">Signal</keyword>
<dbReference type="EMBL" id="CP053921">
    <property type="protein sequence ID" value="QKG69895.1"/>
    <property type="molecule type" value="Genomic_DNA"/>
</dbReference>
<protein>
    <submittedName>
        <fullName evidence="2">UrcA family protein</fullName>
    </submittedName>
</protein>
<feature type="chain" id="PRO_5028837620" evidence="1">
    <location>
        <begin position="23"/>
        <end position="119"/>
    </location>
</feature>
<reference evidence="2 3" key="1">
    <citation type="submission" date="2020-05" db="EMBL/GenBank/DDBJ databases">
        <title>Erythrobacter mangrovi sp. nov., isolated from rhizosphere soil of mangrove plant (Kandelia candel).</title>
        <authorList>
            <person name="Ye Y.H."/>
        </authorList>
    </citation>
    <scope>NUCLEOTIDE SEQUENCE [LARGE SCALE GENOMIC DNA]</scope>
    <source>
        <strain evidence="2 3">EB310</strain>
    </source>
</reference>
<sequence>MKLSSYFVPLALALLASGTATAQSSQPPEQRSPIIVVGKLHPSPDVIVRTVFIGDLDLKSAAGEAEMEKRVEGAIDNMCSIPSPLPLYGPLMEKPCRDEAWASARPQMDSVVRKAKGES</sequence>
<accession>A0A7D3X8A2</accession>
<evidence type="ECO:0000313" key="3">
    <source>
        <dbReference type="Proteomes" id="UP000504693"/>
    </source>
</evidence>
<dbReference type="RefSeq" id="WP_173211782.1">
    <property type="nucleotide sequence ID" value="NZ_CP053921.1"/>
</dbReference>